<dbReference type="InterPro" id="IPR002525">
    <property type="entry name" value="Transp_IS110-like_N"/>
</dbReference>
<protein>
    <recommendedName>
        <fullName evidence="1">Transposase IS110-like N-terminal domain-containing protein</fullName>
    </recommendedName>
</protein>
<reference evidence="3" key="1">
    <citation type="submission" date="2015-10" db="EMBL/GenBank/DDBJ databases">
        <authorList>
            <person name="Ju K.-S."/>
            <person name="Doroghazi J.R."/>
            <person name="Metcalf W.W."/>
        </authorList>
    </citation>
    <scope>NUCLEOTIDE SEQUENCE [LARGE SCALE GENOMIC DNA]</scope>
    <source>
        <strain evidence="3">NRRL F-8817</strain>
    </source>
</reference>
<proteinExistence type="predicted"/>
<name>A0A0X3VMB5_STRVO</name>
<dbReference type="AlphaFoldDB" id="A0A0X3VMB5"/>
<accession>A0A0X3VMB5</accession>
<evidence type="ECO:0000313" key="2">
    <source>
        <dbReference type="EMBL" id="KUL45724.1"/>
    </source>
</evidence>
<dbReference type="GO" id="GO:0006313">
    <property type="term" value="P:DNA transposition"/>
    <property type="evidence" value="ECO:0007669"/>
    <property type="project" value="InterPro"/>
</dbReference>
<organism evidence="2 3">
    <name type="scientific">Streptomyces violaceusniger</name>
    <dbReference type="NCBI Taxonomy" id="68280"/>
    <lineage>
        <taxon>Bacteria</taxon>
        <taxon>Bacillati</taxon>
        <taxon>Actinomycetota</taxon>
        <taxon>Actinomycetes</taxon>
        <taxon>Kitasatosporales</taxon>
        <taxon>Streptomycetaceae</taxon>
        <taxon>Streptomyces</taxon>
        <taxon>Streptomyces violaceusniger group</taxon>
    </lineage>
</organism>
<dbReference type="EMBL" id="LLZJ01000399">
    <property type="protein sequence ID" value="KUL45724.1"/>
    <property type="molecule type" value="Genomic_DNA"/>
</dbReference>
<dbReference type="Pfam" id="PF01548">
    <property type="entry name" value="DEDD_Tnp_IS110"/>
    <property type="match status" value="1"/>
</dbReference>
<evidence type="ECO:0000313" key="3">
    <source>
        <dbReference type="Proteomes" id="UP000053413"/>
    </source>
</evidence>
<feature type="domain" description="Transposase IS110-like N-terminal" evidence="1">
    <location>
        <begin position="3"/>
        <end position="76"/>
    </location>
</feature>
<evidence type="ECO:0000259" key="1">
    <source>
        <dbReference type="Pfam" id="PF01548"/>
    </source>
</evidence>
<sequence>MALLFAKLKVKHGTVLVVVDQTASIRALPLAVERAMGCPVAYPPGLTMQRIADLYPGEAKTDAKDLFIIATAAQRESNAHYPWISSGGHTWRAYTRVID</sequence>
<dbReference type="GO" id="GO:0004803">
    <property type="term" value="F:transposase activity"/>
    <property type="evidence" value="ECO:0007669"/>
    <property type="project" value="InterPro"/>
</dbReference>
<dbReference type="GO" id="GO:0003677">
    <property type="term" value="F:DNA binding"/>
    <property type="evidence" value="ECO:0007669"/>
    <property type="project" value="InterPro"/>
</dbReference>
<gene>
    <name evidence="2" type="ORF">ADL28_36575</name>
</gene>
<dbReference type="Proteomes" id="UP000053413">
    <property type="component" value="Unassembled WGS sequence"/>
</dbReference>
<comment type="caution">
    <text evidence="2">The sequence shown here is derived from an EMBL/GenBank/DDBJ whole genome shotgun (WGS) entry which is preliminary data.</text>
</comment>